<evidence type="ECO:0000259" key="1">
    <source>
        <dbReference type="PROSITE" id="PS51076"/>
    </source>
</evidence>
<organism evidence="2 3">
    <name type="scientific">Trichuris trichiura</name>
    <name type="common">Whipworm</name>
    <name type="synonym">Trichocephalus trichiurus</name>
    <dbReference type="NCBI Taxonomy" id="36087"/>
    <lineage>
        <taxon>Eukaryota</taxon>
        <taxon>Metazoa</taxon>
        <taxon>Ecdysozoa</taxon>
        <taxon>Nematoda</taxon>
        <taxon>Enoplea</taxon>
        <taxon>Dorylaimia</taxon>
        <taxon>Trichinellida</taxon>
        <taxon>Trichuridae</taxon>
        <taxon>Trichuris</taxon>
    </lineage>
</organism>
<dbReference type="InterPro" id="IPR001132">
    <property type="entry name" value="SMAD_dom_Dwarfin-type"/>
</dbReference>
<reference evidence="2" key="2">
    <citation type="submission" date="2014-03" db="EMBL/GenBank/DDBJ databases">
        <title>The whipworm genome and dual-species transcriptomics of an intimate host-pathogen interaction.</title>
        <authorList>
            <person name="Foth B.J."/>
            <person name="Tsai I.J."/>
            <person name="Reid A.J."/>
            <person name="Bancroft A.J."/>
            <person name="Nichol S."/>
            <person name="Tracey A."/>
            <person name="Holroyd N."/>
            <person name="Cotton J.A."/>
            <person name="Stanley E.J."/>
            <person name="Zarowiecki M."/>
            <person name="Liu J.Z."/>
            <person name="Huckvale T."/>
            <person name="Cooper P.J."/>
            <person name="Grencis R.K."/>
            <person name="Berriman M."/>
        </authorList>
    </citation>
    <scope>NUCLEOTIDE SEQUENCE [LARGE SCALE GENOMIC DNA]</scope>
</reference>
<dbReference type="OrthoDB" id="5973987at2759"/>
<dbReference type="Proteomes" id="UP000030665">
    <property type="component" value="Unassembled WGS sequence"/>
</dbReference>
<dbReference type="InterPro" id="IPR017855">
    <property type="entry name" value="SMAD-like_dom_sf"/>
</dbReference>
<dbReference type="InterPro" id="IPR008984">
    <property type="entry name" value="SMAD_FHA_dom_sf"/>
</dbReference>
<sequence length="193" mass="21242">MATGGPVSRIRILQGDSNIEAAWFSLDQFYRISPSILYTSFCLPKDHLQEIGSKLPSLDDGIWGKLILMEKNRRIAKAYLRAPSLQVDGSRLGFDGGVVGFNSFPLPARDGHTSEIRNRICSGVAIKIDRHGNILAKRRGRSPVIVQGSKSPEMHCFSAEVANARGRLDVQRVVKVVPKSSSLSFFTAYNLNA</sequence>
<keyword evidence="3" id="KW-1185">Reference proteome</keyword>
<feature type="domain" description="MH2" evidence="1">
    <location>
        <begin position="63"/>
        <end position="193"/>
    </location>
</feature>
<dbReference type="GO" id="GO:0006355">
    <property type="term" value="P:regulation of DNA-templated transcription"/>
    <property type="evidence" value="ECO:0007669"/>
    <property type="project" value="InterPro"/>
</dbReference>
<dbReference type="Gene3D" id="2.60.200.10">
    <property type="match status" value="1"/>
</dbReference>
<dbReference type="Pfam" id="PF03166">
    <property type="entry name" value="MH2"/>
    <property type="match status" value="1"/>
</dbReference>
<reference evidence="2" key="1">
    <citation type="submission" date="2014-01" db="EMBL/GenBank/DDBJ databases">
        <authorList>
            <person name="Aslett M."/>
        </authorList>
    </citation>
    <scope>NUCLEOTIDE SEQUENCE</scope>
</reference>
<dbReference type="SMART" id="SM00524">
    <property type="entry name" value="DWB"/>
    <property type="match status" value="1"/>
</dbReference>
<dbReference type="PANTHER" id="PTHR22742">
    <property type="entry name" value="EXPANSION, ISOFORM A-RELATED"/>
    <property type="match status" value="1"/>
</dbReference>
<gene>
    <name evidence="2" type="ORF">TTRE_0000118401</name>
</gene>
<dbReference type="AlphaFoldDB" id="A0A077YXT7"/>
<dbReference type="PROSITE" id="PS51076">
    <property type="entry name" value="MH2"/>
    <property type="match status" value="1"/>
</dbReference>
<dbReference type="GO" id="GO:0051239">
    <property type="term" value="P:regulation of multicellular organismal process"/>
    <property type="evidence" value="ECO:0007669"/>
    <property type="project" value="UniProtKB-ARBA"/>
</dbReference>
<evidence type="ECO:0000313" key="2">
    <source>
        <dbReference type="EMBL" id="CDW52922.1"/>
    </source>
</evidence>
<proteinExistence type="predicted"/>
<dbReference type="PANTHER" id="PTHR22742:SF2">
    <property type="entry name" value="EXPANSION, ISOFORM A-RELATED"/>
    <property type="match status" value="1"/>
</dbReference>
<dbReference type="GO" id="GO:0050793">
    <property type="term" value="P:regulation of developmental process"/>
    <property type="evidence" value="ECO:0007669"/>
    <property type="project" value="UniProtKB-ARBA"/>
</dbReference>
<dbReference type="SUPFAM" id="SSF49879">
    <property type="entry name" value="SMAD/FHA domain"/>
    <property type="match status" value="1"/>
</dbReference>
<accession>A0A077YXT7</accession>
<dbReference type="EMBL" id="HG805834">
    <property type="protein sequence ID" value="CDW52922.1"/>
    <property type="molecule type" value="Genomic_DNA"/>
</dbReference>
<evidence type="ECO:0000313" key="3">
    <source>
        <dbReference type="Proteomes" id="UP000030665"/>
    </source>
</evidence>
<protein>
    <submittedName>
        <fullName evidence="2">MH2 domain containing protein</fullName>
    </submittedName>
</protein>
<dbReference type="GO" id="GO:0009791">
    <property type="term" value="P:post-embryonic development"/>
    <property type="evidence" value="ECO:0007669"/>
    <property type="project" value="UniProtKB-ARBA"/>
</dbReference>
<name>A0A077YXT7_TRITR</name>